<evidence type="ECO:0000313" key="4">
    <source>
        <dbReference type="Proteomes" id="UP000002051"/>
    </source>
</evidence>
<evidence type="ECO:0000313" key="3">
    <source>
        <dbReference type="EnsemblPlants" id="AES90270"/>
    </source>
</evidence>
<dbReference type="AlphaFoldDB" id="G7JNM2"/>
<feature type="region of interest" description="Disordered" evidence="1">
    <location>
        <begin position="456"/>
        <end position="484"/>
    </location>
</feature>
<gene>
    <name evidence="3" type="primary">11443456</name>
    <name evidence="2" type="ordered locus">MTR_4g087360</name>
</gene>
<evidence type="ECO:0000313" key="2">
    <source>
        <dbReference type="EMBL" id="AES90270.2"/>
    </source>
</evidence>
<feature type="region of interest" description="Disordered" evidence="1">
    <location>
        <begin position="65"/>
        <end position="123"/>
    </location>
</feature>
<proteinExistence type="predicted"/>
<dbReference type="STRING" id="3880.G7JNM2"/>
<accession>G7JNM2</accession>
<dbReference type="PANTHER" id="PTHR34057:SF1">
    <property type="entry name" value="ELONGATION FACTOR"/>
    <property type="match status" value="1"/>
</dbReference>
<dbReference type="InterPro" id="IPR038745">
    <property type="entry name" value="AT4G37440-like"/>
</dbReference>
<dbReference type="OrthoDB" id="21648at2759"/>
<feature type="region of interest" description="Disordered" evidence="1">
    <location>
        <begin position="188"/>
        <end position="211"/>
    </location>
</feature>
<feature type="compositionally biased region" description="Polar residues" evidence="1">
    <location>
        <begin position="189"/>
        <end position="198"/>
    </location>
</feature>
<feature type="compositionally biased region" description="Polar residues" evidence="1">
    <location>
        <begin position="80"/>
        <end position="98"/>
    </location>
</feature>
<reference evidence="2 4" key="2">
    <citation type="journal article" date="2014" name="BMC Genomics">
        <title>An improved genome release (version Mt4.0) for the model legume Medicago truncatula.</title>
        <authorList>
            <person name="Tang H."/>
            <person name="Krishnakumar V."/>
            <person name="Bidwell S."/>
            <person name="Rosen B."/>
            <person name="Chan A."/>
            <person name="Zhou S."/>
            <person name="Gentzbittel L."/>
            <person name="Childs K.L."/>
            <person name="Yandell M."/>
            <person name="Gundlach H."/>
            <person name="Mayer K.F."/>
            <person name="Schwartz D.C."/>
            <person name="Town C.D."/>
        </authorList>
    </citation>
    <scope>GENOME REANNOTATION</scope>
    <source>
        <strain evidence="3 4">cv. Jemalong A17</strain>
    </source>
</reference>
<sequence length="484" mass="53851">MFNIQFWTGKLKGAKVGIKKVEEKGLSDMANPVVKVESVLDEQIGTTSSKVFEDAEVDIVSWTNKGDVGSTKNEDPDATEYSSSFADTDSDAENSSRSSDAEVDSEFFGENGAASPHDTFGPEFRTRKRKLTDHWRNFIRPLMWRLKWTEIRLKQIESQELKYTRELEEYDKVKHTAAHDHFTLKESGSKSLPFSSHQYRSKAKMRRRRKKVEDTTDIASYAAHHYLFSYLENKKSDADGSLDDDFDNPVITEPHVDSTEKTEDQPLLKCTDTDMSFELLLQNIENLQCRVRTLKSGINEITSRNVSRFSSSENFSLILHGDVQTSSAQSPTNSAGNGYTASVGVGGIYNSSQHAADEFEFADFVFPDSCVSSFGEATSIPDIIESTVGLLAAADVTLQSALVADSGEHMVENVLMHELQEVKREVEEGSHSVSILMSDNVATTACTSQEQSALKTCVNKRKRGERKAGSGGWNMKSHGEPDNQ</sequence>
<dbReference type="EnsemblPlants" id="AES90270">
    <property type="protein sequence ID" value="AES90270"/>
    <property type="gene ID" value="MTR_4g087360"/>
</dbReference>
<dbReference type="EMBL" id="CM001220">
    <property type="protein sequence ID" value="AES90270.2"/>
    <property type="molecule type" value="Genomic_DNA"/>
</dbReference>
<evidence type="ECO:0000256" key="1">
    <source>
        <dbReference type="SAM" id="MobiDB-lite"/>
    </source>
</evidence>
<dbReference type="ExpressionAtlas" id="G7JNM2">
    <property type="expression patterns" value="differential"/>
</dbReference>
<reference evidence="2 4" key="1">
    <citation type="journal article" date="2011" name="Nature">
        <title>The Medicago genome provides insight into the evolution of rhizobial symbioses.</title>
        <authorList>
            <person name="Young N.D."/>
            <person name="Debelle F."/>
            <person name="Oldroyd G.E."/>
            <person name="Geurts R."/>
            <person name="Cannon S.B."/>
            <person name="Udvardi M.K."/>
            <person name="Benedito V.A."/>
            <person name="Mayer K.F."/>
            <person name="Gouzy J."/>
            <person name="Schoof H."/>
            <person name="Van de Peer Y."/>
            <person name="Proost S."/>
            <person name="Cook D.R."/>
            <person name="Meyers B.C."/>
            <person name="Spannagl M."/>
            <person name="Cheung F."/>
            <person name="De Mita S."/>
            <person name="Krishnakumar V."/>
            <person name="Gundlach H."/>
            <person name="Zhou S."/>
            <person name="Mudge J."/>
            <person name="Bharti A.K."/>
            <person name="Murray J.D."/>
            <person name="Naoumkina M.A."/>
            <person name="Rosen B."/>
            <person name="Silverstein K.A."/>
            <person name="Tang H."/>
            <person name="Rombauts S."/>
            <person name="Zhao P.X."/>
            <person name="Zhou P."/>
            <person name="Barbe V."/>
            <person name="Bardou P."/>
            <person name="Bechner M."/>
            <person name="Bellec A."/>
            <person name="Berger A."/>
            <person name="Berges H."/>
            <person name="Bidwell S."/>
            <person name="Bisseling T."/>
            <person name="Choisne N."/>
            <person name="Couloux A."/>
            <person name="Denny R."/>
            <person name="Deshpande S."/>
            <person name="Dai X."/>
            <person name="Doyle J.J."/>
            <person name="Dudez A.M."/>
            <person name="Farmer A.D."/>
            <person name="Fouteau S."/>
            <person name="Franken C."/>
            <person name="Gibelin C."/>
            <person name="Gish J."/>
            <person name="Goldstein S."/>
            <person name="Gonzalez A.J."/>
            <person name="Green P.J."/>
            <person name="Hallab A."/>
            <person name="Hartog M."/>
            <person name="Hua A."/>
            <person name="Humphray S.J."/>
            <person name="Jeong D.H."/>
            <person name="Jing Y."/>
            <person name="Jocker A."/>
            <person name="Kenton S.M."/>
            <person name="Kim D.J."/>
            <person name="Klee K."/>
            <person name="Lai H."/>
            <person name="Lang C."/>
            <person name="Lin S."/>
            <person name="Macmil S.L."/>
            <person name="Magdelenat G."/>
            <person name="Matthews L."/>
            <person name="McCorrison J."/>
            <person name="Monaghan E.L."/>
            <person name="Mun J.H."/>
            <person name="Najar F.Z."/>
            <person name="Nicholson C."/>
            <person name="Noirot C."/>
            <person name="O'Bleness M."/>
            <person name="Paule C.R."/>
            <person name="Poulain J."/>
            <person name="Prion F."/>
            <person name="Qin B."/>
            <person name="Qu C."/>
            <person name="Retzel E.F."/>
            <person name="Riddle C."/>
            <person name="Sallet E."/>
            <person name="Samain S."/>
            <person name="Samson N."/>
            <person name="Sanders I."/>
            <person name="Saurat O."/>
            <person name="Scarpelli C."/>
            <person name="Schiex T."/>
            <person name="Segurens B."/>
            <person name="Severin A.J."/>
            <person name="Sherrier D.J."/>
            <person name="Shi R."/>
            <person name="Sims S."/>
            <person name="Singer S.R."/>
            <person name="Sinharoy S."/>
            <person name="Sterck L."/>
            <person name="Viollet A."/>
            <person name="Wang B.B."/>
            <person name="Wang K."/>
            <person name="Wang M."/>
            <person name="Wang X."/>
            <person name="Warfsmann J."/>
            <person name="Weissenbach J."/>
            <person name="White D.D."/>
            <person name="White J.D."/>
            <person name="Wiley G.B."/>
            <person name="Wincker P."/>
            <person name="Xing Y."/>
            <person name="Yang L."/>
            <person name="Yao Z."/>
            <person name="Ying F."/>
            <person name="Zhai J."/>
            <person name="Zhou L."/>
            <person name="Zuber A."/>
            <person name="Denarie J."/>
            <person name="Dixon R.A."/>
            <person name="May G.D."/>
            <person name="Schwartz D.C."/>
            <person name="Rogers J."/>
            <person name="Quetier F."/>
            <person name="Town C.D."/>
            <person name="Roe B.A."/>
        </authorList>
    </citation>
    <scope>NUCLEOTIDE SEQUENCE [LARGE SCALE GENOMIC DNA]</scope>
    <source>
        <strain evidence="2">A17</strain>
        <strain evidence="3 4">cv. Jemalong A17</strain>
    </source>
</reference>
<name>G7JNM2_MEDTR</name>
<organism evidence="2 4">
    <name type="scientific">Medicago truncatula</name>
    <name type="common">Barrel medic</name>
    <name type="synonym">Medicago tribuloides</name>
    <dbReference type="NCBI Taxonomy" id="3880"/>
    <lineage>
        <taxon>Eukaryota</taxon>
        <taxon>Viridiplantae</taxon>
        <taxon>Streptophyta</taxon>
        <taxon>Embryophyta</taxon>
        <taxon>Tracheophyta</taxon>
        <taxon>Spermatophyta</taxon>
        <taxon>Magnoliopsida</taxon>
        <taxon>eudicotyledons</taxon>
        <taxon>Gunneridae</taxon>
        <taxon>Pentapetalae</taxon>
        <taxon>rosids</taxon>
        <taxon>fabids</taxon>
        <taxon>Fabales</taxon>
        <taxon>Fabaceae</taxon>
        <taxon>Papilionoideae</taxon>
        <taxon>50 kb inversion clade</taxon>
        <taxon>NPAAA clade</taxon>
        <taxon>Hologalegina</taxon>
        <taxon>IRL clade</taxon>
        <taxon>Trifolieae</taxon>
        <taxon>Medicago</taxon>
    </lineage>
</organism>
<reference evidence="3" key="3">
    <citation type="submission" date="2015-04" db="UniProtKB">
        <authorList>
            <consortium name="EnsemblPlants"/>
        </authorList>
    </citation>
    <scope>IDENTIFICATION</scope>
    <source>
        <strain evidence="3">cv. Jemalong A17</strain>
    </source>
</reference>
<dbReference type="CDD" id="cd11650">
    <property type="entry name" value="AT4G37440_like"/>
    <property type="match status" value="1"/>
</dbReference>
<dbReference type="Proteomes" id="UP000002051">
    <property type="component" value="Chromosome 4"/>
</dbReference>
<keyword evidence="4" id="KW-1185">Reference proteome</keyword>
<feature type="compositionally biased region" description="Basic residues" evidence="1">
    <location>
        <begin position="199"/>
        <end position="210"/>
    </location>
</feature>
<dbReference type="PANTHER" id="PTHR34057">
    <property type="entry name" value="ELONGATION FACTOR"/>
    <property type="match status" value="1"/>
</dbReference>
<protein>
    <submittedName>
        <fullName evidence="2 3">Uncharacterized protein</fullName>
    </submittedName>
</protein>